<dbReference type="Gene3D" id="2.130.10.10">
    <property type="entry name" value="YVTN repeat-like/Quinoprotein amine dehydrogenase"/>
    <property type="match status" value="1"/>
</dbReference>
<dbReference type="InterPro" id="IPR018391">
    <property type="entry name" value="PQQ_b-propeller_rpt"/>
</dbReference>
<evidence type="ECO:0000256" key="1">
    <source>
        <dbReference type="ARBA" id="ARBA00001931"/>
    </source>
</evidence>
<keyword evidence="4" id="KW-0479">Metal-binding</keyword>
<dbReference type="AlphaFoldDB" id="A0A0F9Z186"/>
<evidence type="ECO:0000256" key="4">
    <source>
        <dbReference type="ARBA" id="ARBA00022723"/>
    </source>
</evidence>
<evidence type="ECO:0000313" key="9">
    <source>
        <dbReference type="EMBL" id="KKO10814.1"/>
    </source>
</evidence>
<dbReference type="PROSITE" id="PS51007">
    <property type="entry name" value="CYTC"/>
    <property type="match status" value="1"/>
</dbReference>
<evidence type="ECO:0000256" key="5">
    <source>
        <dbReference type="ARBA" id="ARBA00022729"/>
    </source>
</evidence>
<dbReference type="EMBL" id="LAZR01000004">
    <property type="protein sequence ID" value="KKO10814.1"/>
    <property type="molecule type" value="Genomic_DNA"/>
</dbReference>
<dbReference type="SMART" id="SM00564">
    <property type="entry name" value="PQQ"/>
    <property type="match status" value="7"/>
</dbReference>
<dbReference type="PANTHER" id="PTHR32303:SF10">
    <property type="entry name" value="OUTER MEMBRANE PROTEIN ASSEMBLY FACTOR BAMB"/>
    <property type="match status" value="1"/>
</dbReference>
<accession>A0A0F9Z186</accession>
<comment type="caution">
    <text evidence="9">The sequence shown here is derived from an EMBL/GenBank/DDBJ whole genome shotgun (WGS) entry which is preliminary data.</text>
</comment>
<evidence type="ECO:0000256" key="3">
    <source>
        <dbReference type="ARBA" id="ARBA00022617"/>
    </source>
</evidence>
<keyword evidence="3" id="KW-0349">Heme</keyword>
<keyword evidence="5" id="KW-0732">Signal</keyword>
<feature type="domain" description="Cytochrome c" evidence="8">
    <location>
        <begin position="32"/>
        <end position="102"/>
    </location>
</feature>
<dbReference type="SUPFAM" id="SSF50998">
    <property type="entry name" value="Quinoprotein alcohol dehydrogenase-like"/>
    <property type="match status" value="2"/>
</dbReference>
<dbReference type="GO" id="GO:0046872">
    <property type="term" value="F:metal ion binding"/>
    <property type="evidence" value="ECO:0007669"/>
    <property type="project" value="UniProtKB-KW"/>
</dbReference>
<dbReference type="GO" id="GO:0020037">
    <property type="term" value="F:heme binding"/>
    <property type="evidence" value="ECO:0007669"/>
    <property type="project" value="InterPro"/>
</dbReference>
<dbReference type="InterPro" id="IPR036909">
    <property type="entry name" value="Cyt_c-like_dom_sf"/>
</dbReference>
<dbReference type="GO" id="GO:0009055">
    <property type="term" value="F:electron transfer activity"/>
    <property type="evidence" value="ECO:0007669"/>
    <property type="project" value="InterPro"/>
</dbReference>
<protein>
    <recommendedName>
        <fullName evidence="8">Cytochrome c domain-containing protein</fullName>
    </recommendedName>
</protein>
<dbReference type="InterPro" id="IPR002372">
    <property type="entry name" value="PQQ_rpt_dom"/>
</dbReference>
<dbReference type="InterPro" id="IPR009056">
    <property type="entry name" value="Cyt_c-like_dom"/>
</dbReference>
<organism evidence="9">
    <name type="scientific">marine sediment metagenome</name>
    <dbReference type="NCBI Taxonomy" id="412755"/>
    <lineage>
        <taxon>unclassified sequences</taxon>
        <taxon>metagenomes</taxon>
        <taxon>ecological metagenomes</taxon>
    </lineage>
</organism>
<reference evidence="9" key="1">
    <citation type="journal article" date="2015" name="Nature">
        <title>Complex archaea that bridge the gap between prokaryotes and eukaryotes.</title>
        <authorList>
            <person name="Spang A."/>
            <person name="Saw J.H."/>
            <person name="Jorgensen S.L."/>
            <person name="Zaremba-Niedzwiedzka K."/>
            <person name="Martijn J."/>
            <person name="Lind A.E."/>
            <person name="van Eijk R."/>
            <person name="Schleper C."/>
            <person name="Guy L."/>
            <person name="Ettema T.J."/>
        </authorList>
    </citation>
    <scope>NUCLEOTIDE SEQUENCE</scope>
</reference>
<dbReference type="SUPFAM" id="SSF46626">
    <property type="entry name" value="Cytochrome c"/>
    <property type="match status" value="1"/>
</dbReference>
<dbReference type="InterPro" id="IPR015943">
    <property type="entry name" value="WD40/YVTN_repeat-like_dom_sf"/>
</dbReference>
<comment type="similarity">
    <text evidence="2">Belongs to the bacterial PQQ dehydrogenase family.</text>
</comment>
<dbReference type="InterPro" id="IPR011047">
    <property type="entry name" value="Quinoprotein_ADH-like_sf"/>
</dbReference>
<keyword evidence="7" id="KW-0408">Iron</keyword>
<dbReference type="Pfam" id="PF13442">
    <property type="entry name" value="Cytochrome_CBB3"/>
    <property type="match status" value="1"/>
</dbReference>
<dbReference type="Gene3D" id="2.140.10.10">
    <property type="entry name" value="Quinoprotein alcohol dehydrogenase-like superfamily"/>
    <property type="match status" value="1"/>
</dbReference>
<dbReference type="PANTHER" id="PTHR32303">
    <property type="entry name" value="QUINOPROTEIN ALCOHOL DEHYDROGENASE (CYTOCHROME C)"/>
    <property type="match status" value="1"/>
</dbReference>
<evidence type="ECO:0000256" key="2">
    <source>
        <dbReference type="ARBA" id="ARBA00008156"/>
    </source>
</evidence>
<keyword evidence="6" id="KW-0560">Oxidoreductase</keyword>
<dbReference type="GO" id="GO:0016491">
    <property type="term" value="F:oxidoreductase activity"/>
    <property type="evidence" value="ECO:0007669"/>
    <property type="project" value="UniProtKB-KW"/>
</dbReference>
<gene>
    <name evidence="9" type="ORF">LCGC14_0022970</name>
</gene>
<sequence>MIVTVPRLLKTLVTGLTVATMGMSAQSLAQGSDAHPGASVFSSFCAGCHDGGDPRAASVDALQSMTADSLRFALTAGLMQAQGQTLSTAQREAVIDYLAVPPVSGEWLTQNRCSAQEQGINLTTVSLANAGGDLRFSRNLSAAQSGLSRADMSHLELAWALGLPGIGGLRSSPVIAGDTVFYPAGATEQVLALDAATGCIKWAYDAGASLRSSVTLSGDLGDGQRLLYVSDERARLHAIDPITGEPAWVIDGAVDDGVHTRLTGAPLFFEQTLYLPVSASGVQRGAEATHECCDGRGAVLALDGLTGEQVWTYYTMPPADYTGGVSSVGTPLRGPSGAPIWSSPSLDAKRRLLYVTTGENTSLPATDTSNAIIALDIDTGQVRWQFQAIANDVWNMACTGREYGPNCPPAQDSIIKDWDFGGAATLVTLADGSERLVAGQKSGHLWALNPDDGSVVWQQRVGDGGALGGNHWGIAVDGERVFLPINDPHYASMTDDMIDAGVHAFDLGSGEPVWEFRSRPDCANGRDLRVATCQERYGFSAMPLVIDGALVAGNIDGRIFVFDGEDGEILFEFDSSQGFATVNNVEARGGSIDAHSISAGAGMLFVGSGYDRFRQQAGNVLLAFRPRP</sequence>
<proteinExistence type="inferred from homology"/>
<comment type="cofactor">
    <cofactor evidence="1">
        <name>pyrroloquinoline quinone</name>
        <dbReference type="ChEBI" id="CHEBI:58442"/>
    </cofactor>
</comment>
<dbReference type="Pfam" id="PF01011">
    <property type="entry name" value="PQQ"/>
    <property type="match status" value="1"/>
</dbReference>
<dbReference type="Gene3D" id="1.10.760.10">
    <property type="entry name" value="Cytochrome c-like domain"/>
    <property type="match status" value="1"/>
</dbReference>
<name>A0A0F9Z186_9ZZZZ</name>
<evidence type="ECO:0000256" key="7">
    <source>
        <dbReference type="ARBA" id="ARBA00023004"/>
    </source>
</evidence>
<evidence type="ECO:0000259" key="8">
    <source>
        <dbReference type="PROSITE" id="PS51007"/>
    </source>
</evidence>
<evidence type="ECO:0000256" key="6">
    <source>
        <dbReference type="ARBA" id="ARBA00023002"/>
    </source>
</evidence>